<dbReference type="EMBL" id="MU001497">
    <property type="protein sequence ID" value="KAF2447362.1"/>
    <property type="molecule type" value="Genomic_DNA"/>
</dbReference>
<dbReference type="Proteomes" id="UP000799764">
    <property type="component" value="Unassembled WGS sequence"/>
</dbReference>
<keyword evidence="2" id="KW-1185">Reference proteome</keyword>
<evidence type="ECO:0000313" key="2">
    <source>
        <dbReference type="Proteomes" id="UP000799764"/>
    </source>
</evidence>
<proteinExistence type="predicted"/>
<protein>
    <submittedName>
        <fullName evidence="1">Uncharacterized protein</fullName>
    </submittedName>
</protein>
<accession>A0A9P4PNP6</accession>
<name>A0A9P4PNP6_9PLEO</name>
<sequence length="170" mass="19037">MGPFIQRSTQWLMYSTWNTEWINVLLGVISLSSDGEMWCEKDLVVAAPANSDTQNYGEGPCWFPYRLTFIMGRDRRTDGFGRLPSCRILVAPGKRMFDGWILLQPDVARLSEINWGFGTTRHPVVPLKPEGTSYPSSEGATARFNNINGAEKSLSSPLLSILNFFSILAL</sequence>
<comment type="caution">
    <text evidence="1">The sequence shown here is derived from an EMBL/GenBank/DDBJ whole genome shotgun (WGS) entry which is preliminary data.</text>
</comment>
<organism evidence="1 2">
    <name type="scientific">Karstenula rhodostoma CBS 690.94</name>
    <dbReference type="NCBI Taxonomy" id="1392251"/>
    <lineage>
        <taxon>Eukaryota</taxon>
        <taxon>Fungi</taxon>
        <taxon>Dikarya</taxon>
        <taxon>Ascomycota</taxon>
        <taxon>Pezizomycotina</taxon>
        <taxon>Dothideomycetes</taxon>
        <taxon>Pleosporomycetidae</taxon>
        <taxon>Pleosporales</taxon>
        <taxon>Massarineae</taxon>
        <taxon>Didymosphaeriaceae</taxon>
        <taxon>Karstenula</taxon>
    </lineage>
</organism>
<reference evidence="1" key="1">
    <citation type="journal article" date="2020" name="Stud. Mycol.">
        <title>101 Dothideomycetes genomes: a test case for predicting lifestyles and emergence of pathogens.</title>
        <authorList>
            <person name="Haridas S."/>
            <person name="Albert R."/>
            <person name="Binder M."/>
            <person name="Bloem J."/>
            <person name="Labutti K."/>
            <person name="Salamov A."/>
            <person name="Andreopoulos B."/>
            <person name="Baker S."/>
            <person name="Barry K."/>
            <person name="Bills G."/>
            <person name="Bluhm B."/>
            <person name="Cannon C."/>
            <person name="Castanera R."/>
            <person name="Culley D."/>
            <person name="Daum C."/>
            <person name="Ezra D."/>
            <person name="Gonzalez J."/>
            <person name="Henrissat B."/>
            <person name="Kuo A."/>
            <person name="Liang C."/>
            <person name="Lipzen A."/>
            <person name="Lutzoni F."/>
            <person name="Magnuson J."/>
            <person name="Mondo S."/>
            <person name="Nolan M."/>
            <person name="Ohm R."/>
            <person name="Pangilinan J."/>
            <person name="Park H.-J."/>
            <person name="Ramirez L."/>
            <person name="Alfaro M."/>
            <person name="Sun H."/>
            <person name="Tritt A."/>
            <person name="Yoshinaga Y."/>
            <person name="Zwiers L.-H."/>
            <person name="Turgeon B."/>
            <person name="Goodwin S."/>
            <person name="Spatafora J."/>
            <person name="Crous P."/>
            <person name="Grigoriev I."/>
        </authorList>
    </citation>
    <scope>NUCLEOTIDE SEQUENCE</scope>
    <source>
        <strain evidence="1">CBS 690.94</strain>
    </source>
</reference>
<evidence type="ECO:0000313" key="1">
    <source>
        <dbReference type="EMBL" id="KAF2447362.1"/>
    </source>
</evidence>
<gene>
    <name evidence="1" type="ORF">P171DRAFT_511622</name>
</gene>
<dbReference type="AlphaFoldDB" id="A0A9P4PNP6"/>